<dbReference type="NCBIfam" id="TIGR03903">
    <property type="entry name" value="TOMM_kin_cyc"/>
    <property type="match status" value="1"/>
</dbReference>
<dbReference type="CDD" id="cd07302">
    <property type="entry name" value="CHD"/>
    <property type="match status" value="1"/>
</dbReference>
<evidence type="ECO:0000313" key="8">
    <source>
        <dbReference type="EMBL" id="KFE62314.1"/>
    </source>
</evidence>
<keyword evidence="2 4" id="KW-0547">Nucleotide-binding</keyword>
<dbReference type="SMART" id="SM00382">
    <property type="entry name" value="AAA"/>
    <property type="match status" value="1"/>
</dbReference>
<dbReference type="InterPro" id="IPR003593">
    <property type="entry name" value="AAA+_ATPase"/>
</dbReference>
<dbReference type="PANTHER" id="PTHR16305:SF28">
    <property type="entry name" value="GUANYLATE CYCLASE DOMAIN-CONTAINING PROTEIN"/>
    <property type="match status" value="1"/>
</dbReference>
<dbReference type="SMART" id="SM00220">
    <property type="entry name" value="S_TKc"/>
    <property type="match status" value="1"/>
</dbReference>
<keyword evidence="5" id="KW-0175">Coiled coil</keyword>
<dbReference type="Proteomes" id="UP000028725">
    <property type="component" value="Unassembled WGS sequence"/>
</dbReference>
<dbReference type="InterPro" id="IPR027417">
    <property type="entry name" value="P-loop_NTPase"/>
</dbReference>
<evidence type="ECO:0000259" key="6">
    <source>
        <dbReference type="PROSITE" id="PS50011"/>
    </source>
</evidence>
<dbReference type="FunFam" id="3.30.200.20:FF:000042">
    <property type="entry name" value="Aurora kinase A"/>
    <property type="match status" value="1"/>
</dbReference>
<dbReference type="InterPro" id="IPR029787">
    <property type="entry name" value="Nucleotide_cyclase"/>
</dbReference>
<dbReference type="GO" id="GO:0004672">
    <property type="term" value="F:protein kinase activity"/>
    <property type="evidence" value="ECO:0007669"/>
    <property type="project" value="InterPro"/>
</dbReference>
<dbReference type="STRING" id="394096.DB31_4024"/>
<name>A0A085W3Q1_9BACT</name>
<gene>
    <name evidence="8" type="ORF">DB31_4024</name>
</gene>
<dbReference type="GO" id="GO:0004016">
    <property type="term" value="F:adenylate cyclase activity"/>
    <property type="evidence" value="ECO:0007669"/>
    <property type="project" value="UniProtKB-ARBA"/>
</dbReference>
<dbReference type="InterPro" id="IPR041664">
    <property type="entry name" value="AAA_16"/>
</dbReference>
<dbReference type="RefSeq" id="WP_044197429.1">
    <property type="nucleotide sequence ID" value="NZ_JMCB01000022.1"/>
</dbReference>
<keyword evidence="3 4" id="KW-0067">ATP-binding</keyword>
<comment type="caution">
    <text evidence="8">The sequence shown here is derived from an EMBL/GenBank/DDBJ whole genome shotgun (WGS) entry which is preliminary data.</text>
</comment>
<dbReference type="Pfam" id="PF13191">
    <property type="entry name" value="AAA_16"/>
    <property type="match status" value="1"/>
</dbReference>
<protein>
    <submittedName>
        <fullName evidence="8">Adenylate cyclase</fullName>
    </submittedName>
</protein>
<dbReference type="Gene3D" id="1.10.510.10">
    <property type="entry name" value="Transferase(Phosphotransferase) domain 1"/>
    <property type="match status" value="1"/>
</dbReference>
<proteinExistence type="predicted"/>
<dbReference type="CDD" id="cd14014">
    <property type="entry name" value="STKc_PknB_like"/>
    <property type="match status" value="1"/>
</dbReference>
<dbReference type="PROSITE" id="PS00107">
    <property type="entry name" value="PROTEIN_KINASE_ATP"/>
    <property type="match status" value="1"/>
</dbReference>
<feature type="domain" description="Guanylate cyclase" evidence="7">
    <location>
        <begin position="322"/>
        <end position="450"/>
    </location>
</feature>
<dbReference type="InterPro" id="IPR023889">
    <property type="entry name" value="TOMM_kin_cyc"/>
</dbReference>
<dbReference type="PATRIC" id="fig|394096.3.peg.7759"/>
<evidence type="ECO:0000259" key="7">
    <source>
        <dbReference type="PROSITE" id="PS50125"/>
    </source>
</evidence>
<dbReference type="InterPro" id="IPR011990">
    <property type="entry name" value="TPR-like_helical_dom_sf"/>
</dbReference>
<dbReference type="GO" id="GO:0009190">
    <property type="term" value="P:cyclic nucleotide biosynthetic process"/>
    <property type="evidence" value="ECO:0007669"/>
    <property type="project" value="InterPro"/>
</dbReference>
<dbReference type="PROSITE" id="PS50125">
    <property type="entry name" value="GUANYLATE_CYCLASE_2"/>
    <property type="match status" value="1"/>
</dbReference>
<dbReference type="GO" id="GO:0005524">
    <property type="term" value="F:ATP binding"/>
    <property type="evidence" value="ECO:0007669"/>
    <property type="project" value="UniProtKB-UniRule"/>
</dbReference>
<sequence>MASIAAGTVFQERYEILSPLGEGGFGQVYRARHRSTNQDVAIKLLKTAHLEDEHHVARFRREMQLCARLYHPHIVRLIDSGVTADNQLYSVFEYVPGRSLAEVVAQGPIAAEEATHLMLQVLDALGAAHKLGIIHRDLKPQNIMVAMTGVRRNALVLDFGLGTLPQEAMMGGAAPLTRSREVLGTPAYAAPEQLRSELVTERTDLYAWGLTFLECLTGQRAMSGATLQEVLYKQLGPDPIPFPDWLERHRLGPLLRKVTQKDPKAREVTAQGLIQELESRAREGGGSGAPQMGAGMGAGQALVETVIMKADGEHRQLTAVCIGVTLAGLEEREDVEEADQLHRGLYVALAEIARRLEAHVGGVLAERMVVFMGYPTAREDDARRAARMALEMVSELEQRAQELAEKHGASLEVRVGIHTGLVVSPSVLGGSSALSSAPVGPVPSVASRLAERASPGAILVSTQTAKLLRDAFELMPAQEAQAGSWSMQSFELGPELRTASHGQVAPLFGRLWETELLRQRWRQVVAGVGQALLITGEPGIGKSRLAQELAQQARDVPHTFLECRCSPEWRHSTLRPVVDLLERLLGLDRGSTPEQAVAALEALLLRYGFVLAEFLPLFAALLSLKDPSGRYPPPPMSPQRQKEETFQALLGLLFEMAQQQPVLLLVEDLHWADPTTLELLGQLVGDVSGARLCALLTARPEFTPPGSASQVLQVQLGRLERSQVEEMVKRLTQGVLLSAEVVERILERTDGVPLFVEELTRMVVESLSRQGDTPRKVGSLEVPSTLRDLLMARLDRLGVAKATAQLASALGRDFSYEVLLAASASDEAMLKKDLEALVVADLVHRRRGARGSGYAFKHALIRDTAYEAMPKQMRRQMHARIAAALEQRFPELVQQRPDVLARHHAGAEQKREALGYALKAAVGALMRSAHAEALSHATEALEWLGAISDERERAKVELEFNEVITPALMATRGWTDAAVKAHVERSQALIDLLGDSPRVVPTLWALASYHHLRAQHTQARALAERLVSMEGLTQHASHQAVTLPLLGDSLCAQGLFVESGECLGRALSLREDAVPSAASMYALDPRVQAMLSLGFVRWHLGFPDEGLRVMESALARARDLNHMSTRAVASIYTLVLYHLRLEFARLDTLSSELVELTTRQRLVSQGAYAQLLRCVATRDLQGMQRILALLEEHGSALYWSSYASIVAEVESSLGHHEAALQRLEEALRRAQASGEGFSQLHVLYRYGNALLAQNPDSNEGEAKLREAIALARERSARMVELRAAVPLCKQLLRKGQHAEARELLMPLYGQFTEGFDTLDLQRARAVMEEWGS</sequence>
<dbReference type="GO" id="GO:0035556">
    <property type="term" value="P:intracellular signal transduction"/>
    <property type="evidence" value="ECO:0007669"/>
    <property type="project" value="InterPro"/>
</dbReference>
<dbReference type="Pfam" id="PF00069">
    <property type="entry name" value="Pkinase"/>
    <property type="match status" value="1"/>
</dbReference>
<dbReference type="Pfam" id="PF00211">
    <property type="entry name" value="Guanylate_cyc"/>
    <property type="match status" value="1"/>
</dbReference>
<feature type="binding site" evidence="4">
    <location>
        <position position="43"/>
    </location>
    <ligand>
        <name>ATP</name>
        <dbReference type="ChEBI" id="CHEBI:30616"/>
    </ligand>
</feature>
<dbReference type="InterPro" id="IPR017441">
    <property type="entry name" value="Protein_kinase_ATP_BS"/>
</dbReference>
<dbReference type="SUPFAM" id="SSF52540">
    <property type="entry name" value="P-loop containing nucleoside triphosphate hydrolases"/>
    <property type="match status" value="1"/>
</dbReference>
<dbReference type="EMBL" id="JMCB01000022">
    <property type="protein sequence ID" value="KFE62314.1"/>
    <property type="molecule type" value="Genomic_DNA"/>
</dbReference>
<dbReference type="InterPro" id="IPR000719">
    <property type="entry name" value="Prot_kinase_dom"/>
</dbReference>
<dbReference type="InterPro" id="IPR011009">
    <property type="entry name" value="Kinase-like_dom_sf"/>
</dbReference>
<feature type="coiled-coil region" evidence="5">
    <location>
        <begin position="1206"/>
        <end position="1233"/>
    </location>
</feature>
<dbReference type="Gene3D" id="3.30.70.1230">
    <property type="entry name" value="Nucleotide cyclase"/>
    <property type="match status" value="1"/>
</dbReference>
<dbReference type="SUPFAM" id="SSF55073">
    <property type="entry name" value="Nucleotide cyclase"/>
    <property type="match status" value="1"/>
</dbReference>
<evidence type="ECO:0000313" key="9">
    <source>
        <dbReference type="Proteomes" id="UP000028725"/>
    </source>
</evidence>
<dbReference type="Gene3D" id="3.40.50.300">
    <property type="entry name" value="P-loop containing nucleotide triphosphate hydrolases"/>
    <property type="match status" value="1"/>
</dbReference>
<dbReference type="Gene3D" id="1.25.40.10">
    <property type="entry name" value="Tetratricopeptide repeat domain"/>
    <property type="match status" value="1"/>
</dbReference>
<organism evidence="8 9">
    <name type="scientific">Hyalangium minutum</name>
    <dbReference type="NCBI Taxonomy" id="394096"/>
    <lineage>
        <taxon>Bacteria</taxon>
        <taxon>Pseudomonadati</taxon>
        <taxon>Myxococcota</taxon>
        <taxon>Myxococcia</taxon>
        <taxon>Myxococcales</taxon>
        <taxon>Cystobacterineae</taxon>
        <taxon>Archangiaceae</taxon>
        <taxon>Hyalangium</taxon>
    </lineage>
</organism>
<comment type="subcellular location">
    <subcellularLocation>
        <location evidence="1">Membrane</location>
        <topology evidence="1">Single-pass membrane protein</topology>
    </subcellularLocation>
</comment>
<evidence type="ECO:0000256" key="3">
    <source>
        <dbReference type="ARBA" id="ARBA00022840"/>
    </source>
</evidence>
<dbReference type="InterPro" id="IPR001054">
    <property type="entry name" value="A/G_cyclase"/>
</dbReference>
<accession>A0A085W3Q1</accession>
<dbReference type="SUPFAM" id="SSF48452">
    <property type="entry name" value="TPR-like"/>
    <property type="match status" value="1"/>
</dbReference>
<keyword evidence="9" id="KW-1185">Reference proteome</keyword>
<dbReference type="SUPFAM" id="SSF56112">
    <property type="entry name" value="Protein kinase-like (PK-like)"/>
    <property type="match status" value="1"/>
</dbReference>
<evidence type="ECO:0000256" key="4">
    <source>
        <dbReference type="PROSITE-ProRule" id="PRU10141"/>
    </source>
</evidence>
<evidence type="ECO:0000256" key="1">
    <source>
        <dbReference type="ARBA" id="ARBA00004167"/>
    </source>
</evidence>
<dbReference type="PROSITE" id="PS50011">
    <property type="entry name" value="PROTEIN_KINASE_DOM"/>
    <property type="match status" value="1"/>
</dbReference>
<feature type="domain" description="Protein kinase" evidence="6">
    <location>
        <begin position="14"/>
        <end position="278"/>
    </location>
</feature>
<evidence type="ECO:0000256" key="5">
    <source>
        <dbReference type="SAM" id="Coils"/>
    </source>
</evidence>
<dbReference type="GO" id="GO:0005737">
    <property type="term" value="C:cytoplasm"/>
    <property type="evidence" value="ECO:0007669"/>
    <property type="project" value="TreeGrafter"/>
</dbReference>
<reference evidence="8 9" key="1">
    <citation type="submission" date="2014-04" db="EMBL/GenBank/DDBJ databases">
        <title>Genome assembly of Hyalangium minutum DSM 14724.</title>
        <authorList>
            <person name="Sharma G."/>
            <person name="Subramanian S."/>
        </authorList>
    </citation>
    <scope>NUCLEOTIDE SEQUENCE [LARGE SCALE GENOMIC DNA]</scope>
    <source>
        <strain evidence="8 9">DSM 14724</strain>
    </source>
</reference>
<dbReference type="InterPro" id="IPR008271">
    <property type="entry name" value="Ser/Thr_kinase_AS"/>
</dbReference>
<evidence type="ECO:0000256" key="2">
    <source>
        <dbReference type="ARBA" id="ARBA00022741"/>
    </source>
</evidence>
<dbReference type="GO" id="GO:0016020">
    <property type="term" value="C:membrane"/>
    <property type="evidence" value="ECO:0007669"/>
    <property type="project" value="UniProtKB-SubCell"/>
</dbReference>
<dbReference type="PROSITE" id="PS00108">
    <property type="entry name" value="PROTEIN_KINASE_ST"/>
    <property type="match status" value="1"/>
</dbReference>
<dbReference type="PANTHER" id="PTHR16305">
    <property type="entry name" value="TESTICULAR SOLUBLE ADENYLYL CYCLASE"/>
    <property type="match status" value="1"/>
</dbReference>